<keyword evidence="2" id="KW-1185">Reference proteome</keyword>
<dbReference type="EMBL" id="JARBHB010000002">
    <property type="protein sequence ID" value="KAJ8891865.1"/>
    <property type="molecule type" value="Genomic_DNA"/>
</dbReference>
<dbReference type="PANTHER" id="PTHR46609">
    <property type="entry name" value="EXONUCLEASE, PHAGE-TYPE/RECB, C-TERMINAL DOMAIN-CONTAINING PROTEIN"/>
    <property type="match status" value="1"/>
</dbReference>
<evidence type="ECO:0000313" key="1">
    <source>
        <dbReference type="EMBL" id="KAJ8891865.1"/>
    </source>
</evidence>
<dbReference type="InterPro" id="IPR011604">
    <property type="entry name" value="PDDEXK-like_dom_sf"/>
</dbReference>
<dbReference type="InterPro" id="IPR051703">
    <property type="entry name" value="NF-kappa-B_Signaling_Reg"/>
</dbReference>
<dbReference type="PANTHER" id="PTHR46609:SF8">
    <property type="entry name" value="YQAJ VIRAL RECOMBINASE DOMAIN-CONTAINING PROTEIN"/>
    <property type="match status" value="1"/>
</dbReference>
<accession>A0ABQ9I6D5</accession>
<feature type="non-terminal residue" evidence="1">
    <location>
        <position position="182"/>
    </location>
</feature>
<reference evidence="1 2" key="1">
    <citation type="submission" date="2023-02" db="EMBL/GenBank/DDBJ databases">
        <title>LHISI_Scaffold_Assembly.</title>
        <authorList>
            <person name="Stuart O.P."/>
            <person name="Cleave R."/>
            <person name="Magrath M.J.L."/>
            <person name="Mikheyev A.S."/>
        </authorList>
    </citation>
    <scope>NUCLEOTIDE SEQUENCE [LARGE SCALE GENOMIC DNA]</scope>
    <source>
        <strain evidence="1">Daus_M_001</strain>
        <tissue evidence="1">Leg muscle</tissue>
    </source>
</reference>
<dbReference type="Gene3D" id="3.90.320.10">
    <property type="match status" value="1"/>
</dbReference>
<protein>
    <recommendedName>
        <fullName evidence="3">YqaJ viral recombinase domain-containing protein</fullName>
    </recommendedName>
</protein>
<name>A0ABQ9I6D5_9NEOP</name>
<organism evidence="1 2">
    <name type="scientific">Dryococelus australis</name>
    <dbReference type="NCBI Taxonomy" id="614101"/>
    <lineage>
        <taxon>Eukaryota</taxon>
        <taxon>Metazoa</taxon>
        <taxon>Ecdysozoa</taxon>
        <taxon>Arthropoda</taxon>
        <taxon>Hexapoda</taxon>
        <taxon>Insecta</taxon>
        <taxon>Pterygota</taxon>
        <taxon>Neoptera</taxon>
        <taxon>Polyneoptera</taxon>
        <taxon>Phasmatodea</taxon>
        <taxon>Verophasmatodea</taxon>
        <taxon>Anareolatae</taxon>
        <taxon>Phasmatidae</taxon>
        <taxon>Eurycanthinae</taxon>
        <taxon>Dryococelus</taxon>
    </lineage>
</organism>
<proteinExistence type="predicted"/>
<evidence type="ECO:0000313" key="2">
    <source>
        <dbReference type="Proteomes" id="UP001159363"/>
    </source>
</evidence>
<evidence type="ECO:0008006" key="3">
    <source>
        <dbReference type="Google" id="ProtNLM"/>
    </source>
</evidence>
<sequence length="182" mass="21401">MSEADYKEYAAITREQNACHKWKEHRSKRLTASFFWNCLQNEGEQKCLMGLRKRSCAFPVCHWKQYFHLPVWTDGLIGGKDVIEVKCPTTAKLFTPPAAVVQGILHVSKRKFCHFVVWLPKSIICDIVERNDNFWREKIISKHSTFDFNCLLREIIYSRYARQLAIRNTDYIIIAQTMLALK</sequence>
<gene>
    <name evidence="1" type="ORF">PR048_004420</name>
</gene>
<dbReference type="Proteomes" id="UP001159363">
    <property type="component" value="Chromosome 2"/>
</dbReference>
<dbReference type="SUPFAM" id="SSF52980">
    <property type="entry name" value="Restriction endonuclease-like"/>
    <property type="match status" value="1"/>
</dbReference>
<comment type="caution">
    <text evidence="1">The sequence shown here is derived from an EMBL/GenBank/DDBJ whole genome shotgun (WGS) entry which is preliminary data.</text>
</comment>
<dbReference type="InterPro" id="IPR011335">
    <property type="entry name" value="Restrct_endonuc-II-like"/>
</dbReference>